<gene>
    <name evidence="3" type="primary">Cni-C17E4.20</name>
    <name evidence="3" type="synonym">Cnig_chr_I.g1460</name>
    <name evidence="3" type="ORF">B9Z55_001460</name>
</gene>
<feature type="compositionally biased region" description="Acidic residues" evidence="2">
    <location>
        <begin position="352"/>
        <end position="370"/>
    </location>
</feature>
<evidence type="ECO:0000256" key="2">
    <source>
        <dbReference type="SAM" id="MobiDB-lite"/>
    </source>
</evidence>
<proteinExistence type="predicted"/>
<keyword evidence="1" id="KW-0175">Coiled coil</keyword>
<comment type="caution">
    <text evidence="3">The sequence shown here is derived from an EMBL/GenBank/DDBJ whole genome shotgun (WGS) entry which is preliminary data.</text>
</comment>
<feature type="region of interest" description="Disordered" evidence="2">
    <location>
        <begin position="348"/>
        <end position="370"/>
    </location>
</feature>
<evidence type="ECO:0000256" key="1">
    <source>
        <dbReference type="SAM" id="Coils"/>
    </source>
</evidence>
<accession>A0A2G5VG83</accession>
<protein>
    <submittedName>
        <fullName evidence="3">Uncharacterized protein</fullName>
    </submittedName>
</protein>
<dbReference type="STRING" id="1611254.A0A2G5VG83"/>
<dbReference type="OrthoDB" id="10363128at2759"/>
<feature type="coiled-coil region" evidence="1">
    <location>
        <begin position="48"/>
        <end position="104"/>
    </location>
</feature>
<name>A0A2G5VG83_9PELO</name>
<keyword evidence="4" id="KW-1185">Reference proteome</keyword>
<dbReference type="AlphaFoldDB" id="A0A2G5VG83"/>
<evidence type="ECO:0000313" key="4">
    <source>
        <dbReference type="Proteomes" id="UP000230233"/>
    </source>
</evidence>
<dbReference type="Proteomes" id="UP000230233">
    <property type="component" value="Chromosome I"/>
</dbReference>
<dbReference type="EMBL" id="PDUG01000001">
    <property type="protein sequence ID" value="PIC50636.1"/>
    <property type="molecule type" value="Genomic_DNA"/>
</dbReference>
<feature type="coiled-coil region" evidence="1">
    <location>
        <begin position="273"/>
        <end position="300"/>
    </location>
</feature>
<evidence type="ECO:0000313" key="3">
    <source>
        <dbReference type="EMBL" id="PIC50636.1"/>
    </source>
</evidence>
<organism evidence="3 4">
    <name type="scientific">Caenorhabditis nigoni</name>
    <dbReference type="NCBI Taxonomy" id="1611254"/>
    <lineage>
        <taxon>Eukaryota</taxon>
        <taxon>Metazoa</taxon>
        <taxon>Ecdysozoa</taxon>
        <taxon>Nematoda</taxon>
        <taxon>Chromadorea</taxon>
        <taxon>Rhabditida</taxon>
        <taxon>Rhabditina</taxon>
        <taxon>Rhabditomorpha</taxon>
        <taxon>Rhabditoidea</taxon>
        <taxon>Rhabditidae</taxon>
        <taxon>Peloderinae</taxon>
        <taxon>Caenorhabditis</taxon>
    </lineage>
</organism>
<sequence>MESSPSKVAAFADVVEMIKGIPVEEEAECVTEWVMEKYKNEGQLEEKLERMEKLLANREFKLKTLTEEYENYRLTQSSENSDREKELLEKIKNLQVQNDRLLEDIIIYELGGTSSGLEQIEEENFGEDDSASLIRKLDEATKCLQTTEYQLEITKLEKDMEIQILKKELNDANVKVNHTTLAHILMKAECDKLRMRETEIKNNYKKKLDIEKNEAKSALSKLLEGEKKNKLLRMEVDILSQLMIECREALPIQMKEIMEKKLEEQKGRAQVQVDEEQVLIASLKKRCRQLEAKAKEDQSKIGYLTRAERYLDKQTSSLESELSQERANNGKLNVEVFELKRKIENLTSDPASLDEEFHAEEEKIEESCNSDDSFEAINNVDL</sequence>
<reference evidence="4" key="1">
    <citation type="submission" date="2017-10" db="EMBL/GenBank/DDBJ databases">
        <title>Rapid genome shrinkage in a self-fertile nematode reveals novel sperm competition proteins.</title>
        <authorList>
            <person name="Yin D."/>
            <person name="Schwarz E.M."/>
            <person name="Thomas C.G."/>
            <person name="Felde R.L."/>
            <person name="Korf I.F."/>
            <person name="Cutter A.D."/>
            <person name="Schartner C.M."/>
            <person name="Ralston E.J."/>
            <person name="Meyer B.J."/>
            <person name="Haag E.S."/>
        </authorList>
    </citation>
    <scope>NUCLEOTIDE SEQUENCE [LARGE SCALE GENOMIC DNA]</scope>
    <source>
        <strain evidence="4">JU1422</strain>
    </source>
</reference>